<dbReference type="Gene3D" id="3.30.750.140">
    <property type="match status" value="1"/>
</dbReference>
<dbReference type="RefSeq" id="WP_132005535.1">
    <property type="nucleotide sequence ID" value="NZ_JABUHM010000003.1"/>
</dbReference>
<dbReference type="InterPro" id="IPR038610">
    <property type="entry name" value="FliK-like_C_sf"/>
</dbReference>
<reference evidence="3 4" key="1">
    <citation type="journal article" date="2015" name="Stand. Genomic Sci.">
        <title>Genomic Encyclopedia of Bacterial and Archaeal Type Strains, Phase III: the genomes of soil and plant-associated and newly described type strains.</title>
        <authorList>
            <person name="Whitman W.B."/>
            <person name="Woyke T."/>
            <person name="Klenk H.P."/>
            <person name="Zhou Y."/>
            <person name="Lilburn T.G."/>
            <person name="Beck B.J."/>
            <person name="De Vos P."/>
            <person name="Vandamme P."/>
            <person name="Eisen J.A."/>
            <person name="Garrity G."/>
            <person name="Hugenholtz P."/>
            <person name="Kyrpides N.C."/>
        </authorList>
    </citation>
    <scope>NUCLEOTIDE SEQUENCE [LARGE SCALE GENOMIC DNA]</scope>
    <source>
        <strain evidence="3 4">CV53</strain>
    </source>
</reference>
<keyword evidence="4" id="KW-1185">Reference proteome</keyword>
<evidence type="ECO:0000313" key="3">
    <source>
        <dbReference type="EMBL" id="TCN25617.1"/>
    </source>
</evidence>
<name>A0A4R2BF68_9BACI</name>
<evidence type="ECO:0000256" key="1">
    <source>
        <dbReference type="SAM" id="MobiDB-lite"/>
    </source>
</evidence>
<gene>
    <name evidence="3" type="ORF">EV146_105275</name>
</gene>
<feature type="domain" description="Flagellar hook-length control protein-like C-terminal" evidence="2">
    <location>
        <begin position="323"/>
        <end position="400"/>
    </location>
</feature>
<keyword evidence="3" id="KW-0966">Cell projection</keyword>
<accession>A0A4R2BF68</accession>
<feature type="region of interest" description="Disordered" evidence="1">
    <location>
        <begin position="398"/>
        <end position="443"/>
    </location>
</feature>
<protein>
    <submittedName>
        <fullName evidence="3">Flagellar hook-length control protein FliK</fullName>
    </submittedName>
</protein>
<proteinExistence type="predicted"/>
<comment type="caution">
    <text evidence="3">The sequence shown here is derived from an EMBL/GenBank/DDBJ whole genome shotgun (WGS) entry which is preliminary data.</text>
</comment>
<feature type="compositionally biased region" description="Basic and acidic residues" evidence="1">
    <location>
        <begin position="412"/>
        <end position="431"/>
    </location>
</feature>
<evidence type="ECO:0000313" key="4">
    <source>
        <dbReference type="Proteomes" id="UP000295689"/>
    </source>
</evidence>
<dbReference type="CDD" id="cd17470">
    <property type="entry name" value="T3SS_Flik_C"/>
    <property type="match status" value="1"/>
</dbReference>
<organism evidence="3 4">
    <name type="scientific">Mesobacillus foraminis</name>
    <dbReference type="NCBI Taxonomy" id="279826"/>
    <lineage>
        <taxon>Bacteria</taxon>
        <taxon>Bacillati</taxon>
        <taxon>Bacillota</taxon>
        <taxon>Bacilli</taxon>
        <taxon>Bacillales</taxon>
        <taxon>Bacillaceae</taxon>
        <taxon>Mesobacillus</taxon>
    </lineage>
</organism>
<dbReference type="InterPro" id="IPR021136">
    <property type="entry name" value="Flagellar_hook_control-like_C"/>
</dbReference>
<keyword evidence="3" id="KW-0969">Cilium</keyword>
<dbReference type="Pfam" id="PF02120">
    <property type="entry name" value="Flg_hook"/>
    <property type="match status" value="1"/>
</dbReference>
<sequence length="443" mass="48807">MQVGNLSSLQAALVPKQSVTASPDGNFSGLLAALNLPIPSASGQESLNSPQSVTMEDLEGLLEFLLEKDLPELEAAGLPIQRQEGTEFLVPSETKTQNETLGTEQGISSVGSVNNGLLSSDTAELFEQVLSVLGLSADDFNEVLEKDAEAAQVSINEELSNLLAAYLSQQMNSKTPDEWINKLSLSDVQFVKAVKLYSHIIQEPEKLYGKKDSKLEQVLLDFSDRLAKIVKGETHNPRLAYIQNRFTPLVGEINLISKNNQQISQQEKEQPAKPDILPGATFTVGLVQRSLPFSLTSVNKGAPVSAEQLIKQFESILSRASFHTVNGTQKLTIKLFPEHLGSVRVELIQKDDAMIARILTSSGTTKEVLESQVSSLRQAFASQGIGIERIEIAQQQPAQQERFTRDFQQQHGKQEKHETERDHENNSKETDASFEEILLNTEM</sequence>
<keyword evidence="3" id="KW-0282">Flagellum</keyword>
<dbReference type="EMBL" id="SLVV01000005">
    <property type="protein sequence ID" value="TCN25617.1"/>
    <property type="molecule type" value="Genomic_DNA"/>
</dbReference>
<evidence type="ECO:0000259" key="2">
    <source>
        <dbReference type="Pfam" id="PF02120"/>
    </source>
</evidence>
<dbReference type="AlphaFoldDB" id="A0A4R2BF68"/>
<dbReference type="Proteomes" id="UP000295689">
    <property type="component" value="Unassembled WGS sequence"/>
</dbReference>